<reference evidence="2 3" key="1">
    <citation type="journal article" date="2021" name="Nat. Plants">
        <title>The Taxus genome provides insights into paclitaxel biosynthesis.</title>
        <authorList>
            <person name="Xiong X."/>
            <person name="Gou J."/>
            <person name="Liao Q."/>
            <person name="Li Y."/>
            <person name="Zhou Q."/>
            <person name="Bi G."/>
            <person name="Li C."/>
            <person name="Du R."/>
            <person name="Wang X."/>
            <person name="Sun T."/>
            <person name="Guo L."/>
            <person name="Liang H."/>
            <person name="Lu P."/>
            <person name="Wu Y."/>
            <person name="Zhang Z."/>
            <person name="Ro D.K."/>
            <person name="Shang Y."/>
            <person name="Huang S."/>
            <person name="Yan J."/>
        </authorList>
    </citation>
    <scope>NUCLEOTIDE SEQUENCE [LARGE SCALE GENOMIC DNA]</scope>
    <source>
        <strain evidence="2">Ta-2019</strain>
    </source>
</reference>
<dbReference type="Proteomes" id="UP000824469">
    <property type="component" value="Unassembled WGS sequence"/>
</dbReference>
<feature type="region of interest" description="Disordered" evidence="1">
    <location>
        <begin position="89"/>
        <end position="224"/>
    </location>
</feature>
<accession>A0AA38FH76</accession>
<gene>
    <name evidence="2" type="ORF">KI387_013738</name>
</gene>
<evidence type="ECO:0000313" key="2">
    <source>
        <dbReference type="EMBL" id="KAH9302155.1"/>
    </source>
</evidence>
<name>A0AA38FH76_TAXCH</name>
<dbReference type="AlphaFoldDB" id="A0AA38FH76"/>
<organism evidence="2 3">
    <name type="scientific">Taxus chinensis</name>
    <name type="common">Chinese yew</name>
    <name type="synonym">Taxus wallichiana var. chinensis</name>
    <dbReference type="NCBI Taxonomy" id="29808"/>
    <lineage>
        <taxon>Eukaryota</taxon>
        <taxon>Viridiplantae</taxon>
        <taxon>Streptophyta</taxon>
        <taxon>Embryophyta</taxon>
        <taxon>Tracheophyta</taxon>
        <taxon>Spermatophyta</taxon>
        <taxon>Pinopsida</taxon>
        <taxon>Pinidae</taxon>
        <taxon>Conifers II</taxon>
        <taxon>Cupressales</taxon>
        <taxon>Taxaceae</taxon>
        <taxon>Taxus</taxon>
    </lineage>
</organism>
<evidence type="ECO:0000313" key="3">
    <source>
        <dbReference type="Proteomes" id="UP000824469"/>
    </source>
</evidence>
<sequence length="224" mass="25509">MVKAHCEAVIQFHPPRVELITYIRIPKSQAEKERALRECEKLQKISLDEKKNCENRLSPCPRNIWDIRDTKARFGRNASKRPAKHWDKWNKCTRKDAEPAGSAEREEKTTTAQDIWGKRTRTDPEPAEMGVQMDVENRPVRETAAQGQVGQRDARDADSRRSRKPIRSQPRVTGRKGTRKPISGGSEDFVPRSTGTFGTKGRGGRENPAGPWTNHSMTRVAKEK</sequence>
<keyword evidence="3" id="KW-1185">Reference proteome</keyword>
<evidence type="ECO:0000256" key="1">
    <source>
        <dbReference type="SAM" id="MobiDB-lite"/>
    </source>
</evidence>
<feature type="compositionally biased region" description="Basic and acidic residues" evidence="1">
    <location>
        <begin position="89"/>
        <end position="109"/>
    </location>
</feature>
<protein>
    <submittedName>
        <fullName evidence="2">Uncharacterized protein</fullName>
    </submittedName>
</protein>
<comment type="caution">
    <text evidence="2">The sequence shown here is derived from an EMBL/GenBank/DDBJ whole genome shotgun (WGS) entry which is preliminary data.</text>
</comment>
<feature type="non-terminal residue" evidence="2">
    <location>
        <position position="224"/>
    </location>
</feature>
<dbReference type="EMBL" id="JAHRHJ020000009">
    <property type="protein sequence ID" value="KAH9302155.1"/>
    <property type="molecule type" value="Genomic_DNA"/>
</dbReference>
<proteinExistence type="predicted"/>